<evidence type="ECO:0000313" key="2">
    <source>
        <dbReference type="Proteomes" id="UP001055057"/>
    </source>
</evidence>
<sequence length="65" mass="6616">MVEHATSPPDAVFRVCADGMRRAILGNLSGNALSITEIGASSDVVYASSKRVTPPTADADPGGKS</sequence>
<keyword evidence="2" id="KW-1185">Reference proteome</keyword>
<protein>
    <submittedName>
        <fullName evidence="1">Uncharacterized protein</fullName>
    </submittedName>
</protein>
<reference evidence="1" key="2">
    <citation type="submission" date="2021-08" db="EMBL/GenBank/DDBJ databases">
        <authorList>
            <person name="Tani A."/>
            <person name="Ola A."/>
            <person name="Ogura Y."/>
            <person name="Katsura K."/>
            <person name="Hayashi T."/>
        </authorList>
    </citation>
    <scope>NUCLEOTIDE SEQUENCE</scope>
    <source>
        <strain evidence="1">DSM 23632</strain>
    </source>
</reference>
<gene>
    <name evidence="1" type="ORF">MPOCJGCO_4359</name>
</gene>
<comment type="caution">
    <text evidence="1">The sequence shown here is derived from an EMBL/GenBank/DDBJ whole genome shotgun (WGS) entry which is preliminary data.</text>
</comment>
<name>A0ABQ4U778_9HYPH</name>
<dbReference type="EMBL" id="BPRB01000293">
    <property type="protein sequence ID" value="GJE62228.1"/>
    <property type="molecule type" value="Genomic_DNA"/>
</dbReference>
<accession>A0ABQ4U778</accession>
<organism evidence="1 2">
    <name type="scientific">Methylobacterium trifolii</name>
    <dbReference type="NCBI Taxonomy" id="1003092"/>
    <lineage>
        <taxon>Bacteria</taxon>
        <taxon>Pseudomonadati</taxon>
        <taxon>Pseudomonadota</taxon>
        <taxon>Alphaproteobacteria</taxon>
        <taxon>Hyphomicrobiales</taxon>
        <taxon>Methylobacteriaceae</taxon>
        <taxon>Methylobacterium</taxon>
    </lineage>
</organism>
<dbReference type="RefSeq" id="WP_238184876.1">
    <property type="nucleotide sequence ID" value="NZ_BPRB01000293.1"/>
</dbReference>
<proteinExistence type="predicted"/>
<evidence type="ECO:0000313" key="1">
    <source>
        <dbReference type="EMBL" id="GJE62228.1"/>
    </source>
</evidence>
<dbReference type="Proteomes" id="UP001055057">
    <property type="component" value="Unassembled WGS sequence"/>
</dbReference>
<reference evidence="1" key="1">
    <citation type="journal article" date="2021" name="Front. Microbiol.">
        <title>Comprehensive Comparative Genomics and Phenotyping of Methylobacterium Species.</title>
        <authorList>
            <person name="Alessa O."/>
            <person name="Ogura Y."/>
            <person name="Fujitani Y."/>
            <person name="Takami H."/>
            <person name="Hayashi T."/>
            <person name="Sahin N."/>
            <person name="Tani A."/>
        </authorList>
    </citation>
    <scope>NUCLEOTIDE SEQUENCE</scope>
    <source>
        <strain evidence="1">DSM 23632</strain>
    </source>
</reference>